<accession>A0A101MLB9</accession>
<evidence type="ECO:0000313" key="3">
    <source>
        <dbReference type="Proteomes" id="UP000055045"/>
    </source>
</evidence>
<evidence type="ECO:0000256" key="1">
    <source>
        <dbReference type="SAM" id="MobiDB-lite"/>
    </source>
</evidence>
<protein>
    <submittedName>
        <fullName evidence="2">Uncharacterized protein</fullName>
    </submittedName>
</protein>
<comment type="caution">
    <text evidence="2">The sequence shown here is derived from an EMBL/GenBank/DDBJ whole genome shotgun (WGS) entry which is preliminary data.</text>
</comment>
<feature type="compositionally biased region" description="Basic and acidic residues" evidence="1">
    <location>
        <begin position="232"/>
        <end position="241"/>
    </location>
</feature>
<feature type="region of interest" description="Disordered" evidence="1">
    <location>
        <begin position="325"/>
        <end position="414"/>
    </location>
</feature>
<name>A0A101MLB9_PENFR</name>
<sequence length="598" mass="67925">MYLFSWLFKNPPLPMATMDEVPYRSPVPLQWELARQTEIFLEDSLWPQAYSLLYNVLASGTISSTKAVIPLPQHLAVAATMLVHPKTTTRAESEYEKEAPNAALRFLRLTNSLVGPMDAKFNLAFGFTHFESSRQGRRRGESPMVVENDNPDTRPLNTKFNQASSVWSSAEDFWHAVGWAFNCSVLHPARWERWQIWLQFVCNVLEDDWKEREKKYQEAKLNQREISVLSERSEFSGRSEGEGSQGAEPAKEGNRRSRRRKAKVVEVHDDLGIFRESLIFRYIASNTTAGRDRRIMRAIFANGKSNLGEFKEVFTDELRIPVPEQDSHNAKKRAGDINIDKDDYGDYLNNSDEDFEADQSSTSASPPDKGSNASNPRRSKRSKRTRRGTRNVMDEATDPIKMHKASQTPSHESNLSPLGGYISLALRQQLLSILSSVSEKLPRDFMPLDDLYDMFVENIRDLSLPIFQHFITPSNLPHLLPEADSTLCELLLFVLRESSAPSSDDNYLTQAKLEKCFLPYAAATPTVGNNAKVSLLLEALMVLLHKSKMLSVTPSLAEAVRSGIARREKASRDRDSVEWAYLQESGFRMKFMVEHILP</sequence>
<feature type="compositionally biased region" description="Polar residues" evidence="1">
    <location>
        <begin position="405"/>
        <end position="414"/>
    </location>
</feature>
<proteinExistence type="predicted"/>
<reference evidence="2 3" key="1">
    <citation type="submission" date="2015-10" db="EMBL/GenBank/DDBJ databases">
        <title>Genome sequencing of Penicillium freii.</title>
        <authorList>
            <person name="Nguyen H.D."/>
            <person name="Visagie C.M."/>
            <person name="Seifert K.A."/>
        </authorList>
    </citation>
    <scope>NUCLEOTIDE SEQUENCE [LARGE SCALE GENOMIC DNA]</scope>
    <source>
        <strain evidence="2 3">DAOM 242723</strain>
    </source>
</reference>
<feature type="compositionally biased region" description="Polar residues" evidence="1">
    <location>
        <begin position="358"/>
        <end position="376"/>
    </location>
</feature>
<keyword evidence="3" id="KW-1185">Reference proteome</keyword>
<evidence type="ECO:0000313" key="2">
    <source>
        <dbReference type="EMBL" id="KUM62656.1"/>
    </source>
</evidence>
<dbReference type="STRING" id="48697.A0A101MLB9"/>
<feature type="compositionally biased region" description="Basic residues" evidence="1">
    <location>
        <begin position="377"/>
        <end position="389"/>
    </location>
</feature>
<feature type="compositionally biased region" description="Basic and acidic residues" evidence="1">
    <location>
        <begin position="325"/>
        <end position="344"/>
    </location>
</feature>
<feature type="region of interest" description="Disordered" evidence="1">
    <location>
        <begin position="134"/>
        <end position="156"/>
    </location>
</feature>
<organism evidence="2 3">
    <name type="scientific">Penicillium freii</name>
    <dbReference type="NCBI Taxonomy" id="48697"/>
    <lineage>
        <taxon>Eukaryota</taxon>
        <taxon>Fungi</taxon>
        <taxon>Dikarya</taxon>
        <taxon>Ascomycota</taxon>
        <taxon>Pezizomycotina</taxon>
        <taxon>Eurotiomycetes</taxon>
        <taxon>Eurotiomycetidae</taxon>
        <taxon>Eurotiales</taxon>
        <taxon>Aspergillaceae</taxon>
        <taxon>Penicillium</taxon>
    </lineage>
</organism>
<gene>
    <name evidence="2" type="ORF">ACN42_g4428</name>
</gene>
<feature type="region of interest" description="Disordered" evidence="1">
    <location>
        <begin position="232"/>
        <end position="261"/>
    </location>
</feature>
<dbReference type="Proteomes" id="UP000055045">
    <property type="component" value="Unassembled WGS sequence"/>
</dbReference>
<dbReference type="EMBL" id="LLXE01000094">
    <property type="protein sequence ID" value="KUM62656.1"/>
    <property type="molecule type" value="Genomic_DNA"/>
</dbReference>
<dbReference type="AlphaFoldDB" id="A0A101MLB9"/>